<accession>A0A0F9K417</accession>
<reference evidence="1" key="1">
    <citation type="journal article" date="2015" name="Nature">
        <title>Complex archaea that bridge the gap between prokaryotes and eukaryotes.</title>
        <authorList>
            <person name="Spang A."/>
            <person name="Saw J.H."/>
            <person name="Jorgensen S.L."/>
            <person name="Zaremba-Niedzwiedzka K."/>
            <person name="Martijn J."/>
            <person name="Lind A.E."/>
            <person name="van Eijk R."/>
            <person name="Schleper C."/>
            <person name="Guy L."/>
            <person name="Ettema T.J."/>
        </authorList>
    </citation>
    <scope>NUCLEOTIDE SEQUENCE</scope>
</reference>
<comment type="caution">
    <text evidence="1">The sequence shown here is derived from an EMBL/GenBank/DDBJ whole genome shotgun (WGS) entry which is preliminary data.</text>
</comment>
<dbReference type="EMBL" id="LAZR01014576">
    <property type="protein sequence ID" value="KKM16888.1"/>
    <property type="molecule type" value="Genomic_DNA"/>
</dbReference>
<gene>
    <name evidence="1" type="ORF">LCGC14_1681280</name>
</gene>
<sequence length="247" mass="27620">MALTNATWDGKQIVTVVSRYSGLSNDTNSRSAVLDNVNLALWEMSLHSTWDWNLTTASNIAVSASTSVYNLPTASGSEYDEIYDVRLIGDNERTLDFLNRSEYDKLVRGNQDTETIPTHYVLFGTQKGAVIQLVPTPSVTDVLRIRYYVQQFSTVDASATAASDAPASLAISNKYIPLVVYKAAELTAVWKRPELAPFWKLKYDEILARAINVDRVKQDENLGFIAQIEHGSQRLDFVNPSDAFYPR</sequence>
<proteinExistence type="predicted"/>
<organism evidence="1">
    <name type="scientific">marine sediment metagenome</name>
    <dbReference type="NCBI Taxonomy" id="412755"/>
    <lineage>
        <taxon>unclassified sequences</taxon>
        <taxon>metagenomes</taxon>
        <taxon>ecological metagenomes</taxon>
    </lineage>
</organism>
<dbReference type="AlphaFoldDB" id="A0A0F9K417"/>
<protein>
    <submittedName>
        <fullName evidence="1">Uncharacterized protein</fullName>
    </submittedName>
</protein>
<name>A0A0F9K417_9ZZZZ</name>
<evidence type="ECO:0000313" key="1">
    <source>
        <dbReference type="EMBL" id="KKM16888.1"/>
    </source>
</evidence>